<feature type="region of interest" description="Disordered" evidence="14">
    <location>
        <begin position="434"/>
        <end position="476"/>
    </location>
</feature>
<gene>
    <name evidence="17" type="primary">EIF2AK1</name>
    <name evidence="17" type="ORF">FJT64_024521</name>
</gene>
<dbReference type="GO" id="GO:0005789">
    <property type="term" value="C:endoplasmic reticulum membrane"/>
    <property type="evidence" value="ECO:0007669"/>
    <property type="project" value="UniProtKB-SubCell"/>
</dbReference>
<evidence type="ECO:0000256" key="4">
    <source>
        <dbReference type="ARBA" id="ARBA00022777"/>
    </source>
</evidence>
<dbReference type="GO" id="GO:0003743">
    <property type="term" value="F:translation initiation factor activity"/>
    <property type="evidence" value="ECO:0007669"/>
    <property type="project" value="UniProtKB-KW"/>
</dbReference>
<dbReference type="Pfam" id="PF00069">
    <property type="entry name" value="Pkinase"/>
    <property type="match status" value="2"/>
</dbReference>
<dbReference type="PROSITE" id="PS00107">
    <property type="entry name" value="PROTEIN_KINASE_ATP"/>
    <property type="match status" value="1"/>
</dbReference>
<feature type="domain" description="Protein kinase" evidence="16">
    <location>
        <begin position="312"/>
        <end position="778"/>
    </location>
</feature>
<feature type="signal peptide" evidence="15">
    <location>
        <begin position="1"/>
        <end position="28"/>
    </location>
</feature>
<dbReference type="GO" id="GO:0005524">
    <property type="term" value="F:ATP binding"/>
    <property type="evidence" value="ECO:0007669"/>
    <property type="project" value="UniProtKB-UniRule"/>
</dbReference>
<evidence type="ECO:0000256" key="13">
    <source>
        <dbReference type="PROSITE-ProRule" id="PRU10141"/>
    </source>
</evidence>
<keyword evidence="3 13" id="KW-0547">Nucleotide-binding</keyword>
<evidence type="ECO:0000256" key="14">
    <source>
        <dbReference type="SAM" id="MobiDB-lite"/>
    </source>
</evidence>
<dbReference type="EMBL" id="VIIS01000938">
    <property type="protein sequence ID" value="KAF0303501.1"/>
    <property type="molecule type" value="Genomic_DNA"/>
</dbReference>
<evidence type="ECO:0000256" key="1">
    <source>
        <dbReference type="ARBA" id="ARBA00004115"/>
    </source>
</evidence>
<evidence type="ECO:0000256" key="11">
    <source>
        <dbReference type="ARBA" id="ARBA00037982"/>
    </source>
</evidence>
<proteinExistence type="inferred from homology"/>
<dbReference type="Proteomes" id="UP000440578">
    <property type="component" value="Unassembled WGS sequence"/>
</dbReference>
<feature type="region of interest" description="Disordered" evidence="14">
    <location>
        <begin position="725"/>
        <end position="756"/>
    </location>
</feature>
<sequence length="778" mass="83806">MRLGVRWARRCSLVLTVVVVCLTGSVRAVTEPSVTESAPYREVYGGRSTVDHVDVVSSVDVVETVDVVNSAALEPVAGRRLLLVSTLDGRLTALDPAAGGAPLWTLSQQGQWVRLIPALDGRLFSYDGEQVEALPVTADTLLQASYRFADDTVIMGGSQVSTLGIDVNTGRLRYRCGAAGSDLAEGTLSGTEHGKKWQHRFAGPLVHVWRLDGGKLHEVDLLAPAADDPGRAPASALPWRTREAAVHSAEGNPMLLTDRSDKALALRPEEYPYEGGYYLYSSGDCVLESEPESEPERTRPQPAPRSNFLENFEPVQCLGKGGFGVVFEAKNLLDDHHYAVKRIRLPDREKSRRRVLREVSCLAKLEHRNIVRYFYCWKEQLSVESLQEQDRVLDTSEWASSPTPLNSVASGGGSAPASPEDLSGSVLKLTRFSSALPGGGERSGRQRTIGGGFLPALADSSPRRRPRHGDSSALSADDSIVFSNDCSRVPGRFSNGTPRRRTLKDSLLSAPTADGDEDDSVVFAAESGQPLVDYTIPDTTGASSSAVSGPLVAFQTNRSPGQDGTGFWDDEEEDTGDAPDAAAWYLFIQMQLCRKGILNGVEYVHSQGLMHRDLKPSNIFFAPDGTVKIGDFGLATTTVSGEPTSHTPAQLSSAAGGHTDQVGTQLYMSPEQVLGRSYDYRVDIYSLGIILFELLVPFLDTDGAAAYFDSGAAAAVSGEFPARPAGRVRPTGADAEPRAGPAAVHSRDSPQCRQMSVRVPRPRLELQLRLRRCGSAGG</sequence>
<reference evidence="17 18" key="1">
    <citation type="submission" date="2019-07" db="EMBL/GenBank/DDBJ databases">
        <title>Draft genome assembly of a fouling barnacle, Amphibalanus amphitrite (Darwin, 1854): The first reference genome for Thecostraca.</title>
        <authorList>
            <person name="Kim W."/>
        </authorList>
    </citation>
    <scope>NUCLEOTIDE SEQUENCE [LARGE SCALE GENOMIC DNA]</scope>
    <source>
        <strain evidence="17">SNU_AA5</strain>
        <tissue evidence="17">Soma without cirri and trophi</tissue>
    </source>
</reference>
<comment type="subcellular location">
    <subcellularLocation>
        <location evidence="1">Endoplasmic reticulum membrane</location>
        <topology evidence="1">Single-pass type I membrane protein</topology>
    </subcellularLocation>
</comment>
<dbReference type="InterPro" id="IPR050339">
    <property type="entry name" value="CC_SR_Kinase"/>
</dbReference>
<evidence type="ECO:0000313" key="17">
    <source>
        <dbReference type="EMBL" id="KAF0303501.1"/>
    </source>
</evidence>
<dbReference type="InterPro" id="IPR000719">
    <property type="entry name" value="Prot_kinase_dom"/>
</dbReference>
<keyword evidence="17" id="KW-0648">Protein biosynthesis</keyword>
<keyword evidence="5" id="KW-0256">Endoplasmic reticulum</keyword>
<dbReference type="InterPro" id="IPR011009">
    <property type="entry name" value="Kinase-like_dom_sf"/>
</dbReference>
<keyword evidence="4 17" id="KW-0418">Kinase</keyword>
<dbReference type="AlphaFoldDB" id="A0A6A4WNG2"/>
<evidence type="ECO:0000256" key="7">
    <source>
        <dbReference type="ARBA" id="ARBA00022845"/>
    </source>
</evidence>
<dbReference type="GO" id="GO:0006986">
    <property type="term" value="P:response to unfolded protein"/>
    <property type="evidence" value="ECO:0007669"/>
    <property type="project" value="UniProtKB-KW"/>
</dbReference>
<dbReference type="InterPro" id="IPR011047">
    <property type="entry name" value="Quinoprotein_ADH-like_sf"/>
</dbReference>
<keyword evidence="9" id="KW-0325">Glycoprotein</keyword>
<dbReference type="SUPFAM" id="SSF50998">
    <property type="entry name" value="Quinoprotein alcohol dehydrogenase-like"/>
    <property type="match status" value="1"/>
</dbReference>
<keyword evidence="7" id="KW-0810">Translation regulation</keyword>
<name>A0A6A4WNG2_AMPAM</name>
<dbReference type="OrthoDB" id="341578at2759"/>
<organism evidence="17 18">
    <name type="scientific">Amphibalanus amphitrite</name>
    <name type="common">Striped barnacle</name>
    <name type="synonym">Balanus amphitrite</name>
    <dbReference type="NCBI Taxonomy" id="1232801"/>
    <lineage>
        <taxon>Eukaryota</taxon>
        <taxon>Metazoa</taxon>
        <taxon>Ecdysozoa</taxon>
        <taxon>Arthropoda</taxon>
        <taxon>Crustacea</taxon>
        <taxon>Multicrustacea</taxon>
        <taxon>Cirripedia</taxon>
        <taxon>Thoracica</taxon>
        <taxon>Thoracicalcarea</taxon>
        <taxon>Balanomorpha</taxon>
        <taxon>Balanoidea</taxon>
        <taxon>Balanidae</taxon>
        <taxon>Amphibalaninae</taxon>
        <taxon>Amphibalanus</taxon>
    </lineage>
</organism>
<evidence type="ECO:0000256" key="8">
    <source>
        <dbReference type="ARBA" id="ARBA00023016"/>
    </source>
</evidence>
<feature type="compositionally biased region" description="Polar residues" evidence="14">
    <location>
        <begin position="397"/>
        <end position="408"/>
    </location>
</feature>
<dbReference type="PANTHER" id="PTHR11042:SF91">
    <property type="entry name" value="EUKARYOTIC TRANSLATION INITIATION FACTOR 2-ALPHA KINASE"/>
    <property type="match status" value="1"/>
</dbReference>
<dbReference type="Gene3D" id="1.10.510.10">
    <property type="entry name" value="Transferase(Phosphotransferase) domain 1"/>
    <property type="match status" value="1"/>
</dbReference>
<feature type="chain" id="PRO_5025559113" description="PRKR-like endoplasmic reticulum kinase" evidence="15">
    <location>
        <begin position="29"/>
        <end position="778"/>
    </location>
</feature>
<evidence type="ECO:0000256" key="2">
    <source>
        <dbReference type="ARBA" id="ARBA00022679"/>
    </source>
</evidence>
<evidence type="ECO:0000256" key="6">
    <source>
        <dbReference type="ARBA" id="ARBA00022840"/>
    </source>
</evidence>
<dbReference type="Gene3D" id="3.30.200.20">
    <property type="entry name" value="Phosphorylase Kinase, domain 1"/>
    <property type="match status" value="1"/>
</dbReference>
<evidence type="ECO:0000313" key="18">
    <source>
        <dbReference type="Proteomes" id="UP000440578"/>
    </source>
</evidence>
<keyword evidence="2" id="KW-0808">Transferase</keyword>
<evidence type="ECO:0000256" key="15">
    <source>
        <dbReference type="SAM" id="SignalP"/>
    </source>
</evidence>
<feature type="region of interest" description="Disordered" evidence="14">
    <location>
        <begin position="397"/>
        <end position="422"/>
    </location>
</feature>
<dbReference type="SMART" id="SM00220">
    <property type="entry name" value="S_TKc"/>
    <property type="match status" value="1"/>
</dbReference>
<dbReference type="InterPro" id="IPR008271">
    <property type="entry name" value="Ser/Thr_kinase_AS"/>
</dbReference>
<evidence type="ECO:0000259" key="16">
    <source>
        <dbReference type="PROSITE" id="PS50011"/>
    </source>
</evidence>
<dbReference type="InterPro" id="IPR015943">
    <property type="entry name" value="WD40/YVTN_repeat-like_dom_sf"/>
</dbReference>
<keyword evidence="10" id="KW-0834">Unfolded protein response</keyword>
<dbReference type="GO" id="GO:0004694">
    <property type="term" value="F:eukaryotic translation initiation factor 2alpha kinase activity"/>
    <property type="evidence" value="ECO:0007669"/>
    <property type="project" value="TreeGrafter"/>
</dbReference>
<comment type="caution">
    <text evidence="17">The sequence shown here is derived from an EMBL/GenBank/DDBJ whole genome shotgun (WGS) entry which is preliminary data.</text>
</comment>
<evidence type="ECO:0000256" key="10">
    <source>
        <dbReference type="ARBA" id="ARBA00023230"/>
    </source>
</evidence>
<keyword evidence="15" id="KW-0732">Signal</keyword>
<dbReference type="SUPFAM" id="SSF56112">
    <property type="entry name" value="Protein kinase-like (PK-like)"/>
    <property type="match status" value="1"/>
</dbReference>
<feature type="binding site" evidence="13">
    <location>
        <position position="341"/>
    </location>
    <ligand>
        <name>ATP</name>
        <dbReference type="ChEBI" id="CHEBI:30616"/>
    </ligand>
</feature>
<comment type="similarity">
    <text evidence="11">Belongs to the protein kinase superfamily. Ser/Thr protein kinase family. GCN2 subfamily.</text>
</comment>
<keyword evidence="8" id="KW-0346">Stress response</keyword>
<keyword evidence="18" id="KW-1185">Reference proteome</keyword>
<dbReference type="PROSITE" id="PS50011">
    <property type="entry name" value="PROTEIN_KINASE_DOM"/>
    <property type="match status" value="1"/>
</dbReference>
<keyword evidence="6 13" id="KW-0067">ATP-binding</keyword>
<accession>A0A6A4WNG2</accession>
<dbReference type="PANTHER" id="PTHR11042">
    <property type="entry name" value="EUKARYOTIC TRANSLATION INITIATION FACTOR 2-ALPHA KINASE EIF2-ALPHA KINASE -RELATED"/>
    <property type="match status" value="1"/>
</dbReference>
<evidence type="ECO:0000256" key="9">
    <source>
        <dbReference type="ARBA" id="ARBA00023180"/>
    </source>
</evidence>
<dbReference type="Gene3D" id="2.130.10.10">
    <property type="entry name" value="YVTN repeat-like/Quinoprotein amine dehydrogenase"/>
    <property type="match status" value="1"/>
</dbReference>
<protein>
    <recommendedName>
        <fullName evidence="12">PRKR-like endoplasmic reticulum kinase</fullName>
    </recommendedName>
</protein>
<evidence type="ECO:0000256" key="3">
    <source>
        <dbReference type="ARBA" id="ARBA00022741"/>
    </source>
</evidence>
<dbReference type="GO" id="GO:0005634">
    <property type="term" value="C:nucleus"/>
    <property type="evidence" value="ECO:0007669"/>
    <property type="project" value="TreeGrafter"/>
</dbReference>
<dbReference type="PROSITE" id="PS00108">
    <property type="entry name" value="PROTEIN_KINASE_ST"/>
    <property type="match status" value="1"/>
</dbReference>
<keyword evidence="17" id="KW-0396">Initiation factor</keyword>
<evidence type="ECO:0000256" key="5">
    <source>
        <dbReference type="ARBA" id="ARBA00022824"/>
    </source>
</evidence>
<evidence type="ECO:0000256" key="12">
    <source>
        <dbReference type="ARBA" id="ARBA00041500"/>
    </source>
</evidence>
<dbReference type="InterPro" id="IPR017441">
    <property type="entry name" value="Protein_kinase_ATP_BS"/>
</dbReference>